<name>D0KZD3_HALNC</name>
<dbReference type="HOGENOM" id="CLU_2034820_0_0_6"/>
<evidence type="ECO:0000313" key="2">
    <source>
        <dbReference type="EMBL" id="ACX95806.1"/>
    </source>
</evidence>
<dbReference type="STRING" id="555778.Hneap_0968"/>
<keyword evidence="1" id="KW-1133">Transmembrane helix</keyword>
<feature type="transmembrane region" description="Helical" evidence="1">
    <location>
        <begin position="63"/>
        <end position="80"/>
    </location>
</feature>
<evidence type="ECO:0000313" key="3">
    <source>
        <dbReference type="Proteomes" id="UP000009102"/>
    </source>
</evidence>
<keyword evidence="3" id="KW-1185">Reference proteome</keyword>
<dbReference type="KEGG" id="hna:Hneap_0968"/>
<dbReference type="AlphaFoldDB" id="D0KZD3"/>
<dbReference type="eggNOG" id="ENOG502ZUPW">
    <property type="taxonomic scope" value="Bacteria"/>
</dbReference>
<proteinExistence type="predicted"/>
<evidence type="ECO:0000256" key="1">
    <source>
        <dbReference type="SAM" id="Phobius"/>
    </source>
</evidence>
<keyword evidence="1" id="KW-0812">Transmembrane</keyword>
<sequence>MGISERSLKAKEKFADGNMAVANSITSAVFISVLVFPLSVFVSAIALGKEPFDVAKVPPWGEIWLFAGLYFSPLLVAWYAKKTAMDLYDEIDKATHNNSIKWNHKKLRYSRFTHAQELRRK</sequence>
<keyword evidence="1" id="KW-0472">Membrane</keyword>
<feature type="transmembrane region" description="Helical" evidence="1">
    <location>
        <begin position="21"/>
        <end position="48"/>
    </location>
</feature>
<organism evidence="2 3">
    <name type="scientific">Halothiobacillus neapolitanus (strain ATCC 23641 / DSM 15147 / CIP 104769 / NCIMB 8539 / c2)</name>
    <name type="common">Thiobacillus neapolitanus</name>
    <dbReference type="NCBI Taxonomy" id="555778"/>
    <lineage>
        <taxon>Bacteria</taxon>
        <taxon>Pseudomonadati</taxon>
        <taxon>Pseudomonadota</taxon>
        <taxon>Gammaproteobacteria</taxon>
        <taxon>Chromatiales</taxon>
        <taxon>Halothiobacillaceae</taxon>
        <taxon>Halothiobacillus</taxon>
    </lineage>
</organism>
<protein>
    <submittedName>
        <fullName evidence="2">Uncharacterized protein</fullName>
    </submittedName>
</protein>
<dbReference type="EMBL" id="CP001801">
    <property type="protein sequence ID" value="ACX95806.1"/>
    <property type="molecule type" value="Genomic_DNA"/>
</dbReference>
<dbReference type="Proteomes" id="UP000009102">
    <property type="component" value="Chromosome"/>
</dbReference>
<gene>
    <name evidence="2" type="ordered locus">Hneap_0968</name>
</gene>
<accession>D0KZD3</accession>
<reference evidence="2 3" key="1">
    <citation type="submission" date="2009-10" db="EMBL/GenBank/DDBJ databases">
        <title>Complete sequence of Halothiobacillus neapolitanus c2.</title>
        <authorList>
            <consortium name="US DOE Joint Genome Institute"/>
            <person name="Lucas S."/>
            <person name="Copeland A."/>
            <person name="Lapidus A."/>
            <person name="Glavina del Rio T."/>
            <person name="Tice H."/>
            <person name="Bruce D."/>
            <person name="Goodwin L."/>
            <person name="Pitluck S."/>
            <person name="Davenport K."/>
            <person name="Brettin T."/>
            <person name="Detter J.C."/>
            <person name="Han C."/>
            <person name="Tapia R."/>
            <person name="Larimer F."/>
            <person name="Land M."/>
            <person name="Hauser L."/>
            <person name="Kyrpides N."/>
            <person name="Mikhailova N."/>
            <person name="Kerfeld C."/>
            <person name="Cannon G."/>
            <person name="Heinhort S."/>
        </authorList>
    </citation>
    <scope>NUCLEOTIDE SEQUENCE [LARGE SCALE GENOMIC DNA]</scope>
    <source>
        <strain evidence="3">ATCC 23641 / c2</strain>
    </source>
</reference>